<keyword evidence="7 11" id="KW-0472">Membrane</keyword>
<evidence type="ECO:0000256" key="9">
    <source>
        <dbReference type="RuleBase" id="RU003945"/>
    </source>
</evidence>
<feature type="transmembrane region" description="Helical" evidence="11">
    <location>
        <begin position="20"/>
        <end position="38"/>
    </location>
</feature>
<evidence type="ECO:0000259" key="12">
    <source>
        <dbReference type="Pfam" id="PF02096"/>
    </source>
</evidence>
<feature type="domain" description="Membrane insertase YidC/Oxa/ALB C-terminal" evidence="12">
    <location>
        <begin position="23"/>
        <end position="211"/>
    </location>
</feature>
<keyword evidence="2" id="KW-0813">Transport</keyword>
<dbReference type="PRINTS" id="PR01900">
    <property type="entry name" value="YIDCPROTEIN"/>
</dbReference>
<dbReference type="InterPro" id="IPR028055">
    <property type="entry name" value="YidC/Oxa/ALB_C"/>
</dbReference>
<dbReference type="NCBIfam" id="TIGR03592">
    <property type="entry name" value="yidC_oxa1_cterm"/>
    <property type="match status" value="1"/>
</dbReference>
<evidence type="ECO:0000256" key="8">
    <source>
        <dbReference type="ARBA" id="ARBA00023186"/>
    </source>
</evidence>
<keyword evidence="3" id="KW-1003">Cell membrane</keyword>
<evidence type="ECO:0000256" key="3">
    <source>
        <dbReference type="ARBA" id="ARBA00022475"/>
    </source>
</evidence>
<dbReference type="GO" id="GO:0051205">
    <property type="term" value="P:protein insertion into membrane"/>
    <property type="evidence" value="ECO:0007669"/>
    <property type="project" value="TreeGrafter"/>
</dbReference>
<evidence type="ECO:0000256" key="4">
    <source>
        <dbReference type="ARBA" id="ARBA00022692"/>
    </source>
</evidence>
<feature type="transmembrane region" description="Helical" evidence="11">
    <location>
        <begin position="173"/>
        <end position="190"/>
    </location>
</feature>
<dbReference type="PANTHER" id="PTHR12428">
    <property type="entry name" value="OXA1"/>
    <property type="match status" value="1"/>
</dbReference>
<evidence type="ECO:0000256" key="2">
    <source>
        <dbReference type="ARBA" id="ARBA00022448"/>
    </source>
</evidence>
<reference evidence="13 14" key="1">
    <citation type="journal article" date="2019" name="Nat. Microbiol.">
        <title>Mediterranean grassland soil C-N compound turnover is dependent on rainfall and depth, and is mediated by genomically divergent microorganisms.</title>
        <authorList>
            <person name="Diamond S."/>
            <person name="Andeer P.F."/>
            <person name="Li Z."/>
            <person name="Crits-Christoph A."/>
            <person name="Burstein D."/>
            <person name="Anantharaman K."/>
            <person name="Lane K.R."/>
            <person name="Thomas B.C."/>
            <person name="Pan C."/>
            <person name="Northen T.R."/>
            <person name="Banfield J.F."/>
        </authorList>
    </citation>
    <scope>NUCLEOTIDE SEQUENCE [LARGE SCALE GENOMIC DNA]</scope>
    <source>
        <strain evidence="13">NP_8</strain>
    </source>
</reference>
<dbReference type="Proteomes" id="UP000318834">
    <property type="component" value="Unassembled WGS sequence"/>
</dbReference>
<evidence type="ECO:0000256" key="5">
    <source>
        <dbReference type="ARBA" id="ARBA00022927"/>
    </source>
</evidence>
<keyword evidence="8" id="KW-0143">Chaperone</keyword>
<evidence type="ECO:0000256" key="11">
    <source>
        <dbReference type="SAM" id="Phobius"/>
    </source>
</evidence>
<organism evidence="13 14">
    <name type="scientific">Candidatus Segetimicrobium genomatis</name>
    <dbReference type="NCBI Taxonomy" id="2569760"/>
    <lineage>
        <taxon>Bacteria</taxon>
        <taxon>Bacillati</taxon>
        <taxon>Candidatus Sysuimicrobiota</taxon>
        <taxon>Candidatus Sysuimicrobiia</taxon>
        <taxon>Candidatus Sysuimicrobiales</taxon>
        <taxon>Candidatus Segetimicrobiaceae</taxon>
        <taxon>Candidatus Segetimicrobium</taxon>
    </lineage>
</organism>
<feature type="region of interest" description="Disordered" evidence="10">
    <location>
        <begin position="221"/>
        <end position="244"/>
    </location>
</feature>
<sequence length="244" mass="27271">MIKPIADVLVQILNTFHGWIANYGVDIILLTLAMKLVLHPLTRKSLKSMKAMQALAPQLAVLREKYRDDPRAMNTEMMNLYRANSVNPFSGCLPQLVQLPVLYGLFGALRRPNLFGGETFLGLVLDKVPCQHPFSATCLIDLVRQPVLLAIVVLVGFTTYLQQRMTISDPQQARMFIFMPVMIAFFALSFQVALSIYWAVSTLAYLVEYLVVVGRPRPTLASGTAPQKALPSLLPQRPKGTKKR</sequence>
<evidence type="ECO:0000256" key="7">
    <source>
        <dbReference type="ARBA" id="ARBA00023136"/>
    </source>
</evidence>
<keyword evidence="6 11" id="KW-1133">Transmembrane helix</keyword>
<dbReference type="InterPro" id="IPR047196">
    <property type="entry name" value="YidC_ALB_C"/>
</dbReference>
<evidence type="ECO:0000313" key="13">
    <source>
        <dbReference type="EMBL" id="TMI77303.1"/>
    </source>
</evidence>
<keyword evidence="4 9" id="KW-0812">Transmembrane</keyword>
<gene>
    <name evidence="13" type="ORF">E6H05_00510</name>
</gene>
<name>A0A537J191_9BACT</name>
<dbReference type="AlphaFoldDB" id="A0A537J191"/>
<feature type="transmembrane region" description="Helical" evidence="11">
    <location>
        <begin position="142"/>
        <end position="161"/>
    </location>
</feature>
<comment type="caution">
    <text evidence="13">The sequence shown here is derived from an EMBL/GenBank/DDBJ whole genome shotgun (WGS) entry which is preliminary data.</text>
</comment>
<protein>
    <submittedName>
        <fullName evidence="13">YidC/Oxa1 family membrane protein insertase</fullName>
    </submittedName>
</protein>
<evidence type="ECO:0000256" key="1">
    <source>
        <dbReference type="ARBA" id="ARBA00004651"/>
    </source>
</evidence>
<keyword evidence="5" id="KW-0653">Protein transport</keyword>
<dbReference type="GO" id="GO:0015031">
    <property type="term" value="P:protein transport"/>
    <property type="evidence" value="ECO:0007669"/>
    <property type="project" value="UniProtKB-KW"/>
</dbReference>
<dbReference type="EMBL" id="VBAP01000004">
    <property type="protein sequence ID" value="TMI77303.1"/>
    <property type="molecule type" value="Genomic_DNA"/>
</dbReference>
<dbReference type="Pfam" id="PF02096">
    <property type="entry name" value="60KD_IMP"/>
    <property type="match status" value="1"/>
</dbReference>
<evidence type="ECO:0000256" key="6">
    <source>
        <dbReference type="ARBA" id="ARBA00022989"/>
    </source>
</evidence>
<accession>A0A537J191</accession>
<dbReference type="CDD" id="cd20070">
    <property type="entry name" value="5TM_YidC_Alb3"/>
    <property type="match status" value="1"/>
</dbReference>
<dbReference type="InterPro" id="IPR001708">
    <property type="entry name" value="YidC/ALB3/OXA1/COX18"/>
</dbReference>
<comment type="subcellular location">
    <subcellularLocation>
        <location evidence="1">Cell membrane</location>
        <topology evidence="1">Multi-pass membrane protein</topology>
    </subcellularLocation>
    <subcellularLocation>
        <location evidence="9">Membrane</location>
        <topology evidence="9">Multi-pass membrane protein</topology>
    </subcellularLocation>
</comment>
<proteinExistence type="inferred from homology"/>
<evidence type="ECO:0000313" key="14">
    <source>
        <dbReference type="Proteomes" id="UP000318834"/>
    </source>
</evidence>
<comment type="similarity">
    <text evidence="9">Belongs to the OXA1/ALB3/YidC family.</text>
</comment>
<dbReference type="PANTHER" id="PTHR12428:SF65">
    <property type="entry name" value="CYTOCHROME C OXIDASE ASSEMBLY PROTEIN COX18, MITOCHONDRIAL"/>
    <property type="match status" value="1"/>
</dbReference>
<evidence type="ECO:0000256" key="10">
    <source>
        <dbReference type="SAM" id="MobiDB-lite"/>
    </source>
</evidence>
<dbReference type="GO" id="GO:0032977">
    <property type="term" value="F:membrane insertase activity"/>
    <property type="evidence" value="ECO:0007669"/>
    <property type="project" value="InterPro"/>
</dbReference>
<dbReference type="GO" id="GO:0005886">
    <property type="term" value="C:plasma membrane"/>
    <property type="evidence" value="ECO:0007669"/>
    <property type="project" value="UniProtKB-SubCell"/>
</dbReference>